<keyword evidence="3 5" id="KW-0687">Ribonucleoprotein</keyword>
<comment type="caution">
    <text evidence="7">The sequence shown here is derived from an EMBL/GenBank/DDBJ whole genome shotgun (WGS) entry which is preliminary data.</text>
</comment>
<dbReference type="SUPFAM" id="SSF52166">
    <property type="entry name" value="Ribosomal protein L4"/>
    <property type="match status" value="1"/>
</dbReference>
<evidence type="ECO:0000256" key="3">
    <source>
        <dbReference type="ARBA" id="ARBA00023274"/>
    </source>
</evidence>
<gene>
    <name evidence="5 7" type="primary">rplD</name>
    <name evidence="7" type="ORF">FCU45_01500</name>
</gene>
<dbReference type="GO" id="GO:1990904">
    <property type="term" value="C:ribonucleoprotein complex"/>
    <property type="evidence" value="ECO:0007669"/>
    <property type="project" value="UniProtKB-KW"/>
</dbReference>
<keyword evidence="2 5" id="KW-0689">Ribosomal protein</keyword>
<keyword evidence="5" id="KW-0699">rRNA-binding</keyword>
<comment type="similarity">
    <text evidence="1 5">Belongs to the universal ribosomal protein uL4 family.</text>
</comment>
<dbReference type="AlphaFoldDB" id="A0A4U2ZA88"/>
<dbReference type="HAMAP" id="MF_01328_B">
    <property type="entry name" value="Ribosomal_uL4_B"/>
    <property type="match status" value="1"/>
</dbReference>
<sequence>MMSAIVLNEKMEKASELALPESFSGINPHNLYLYVKSAQAAQRANSASALTRSQVRGGGKKPWAQKGGGRARAGSRRSPIFVGGGKAFGPSNNRNYDLKVNKKQKKLALNFALAEHAQNGSLFIVDSIEIASGKTKDAAAMFKALNQRDTLFVKTILDEKTYLAFENIASTYVIEENELNAYLAANYRSLVIEKAVWENLVGEAK</sequence>
<evidence type="ECO:0000256" key="2">
    <source>
        <dbReference type="ARBA" id="ARBA00022980"/>
    </source>
</evidence>
<evidence type="ECO:0000256" key="6">
    <source>
        <dbReference type="SAM" id="MobiDB-lite"/>
    </source>
</evidence>
<dbReference type="OrthoDB" id="9803201at2"/>
<dbReference type="PANTHER" id="PTHR10746:SF6">
    <property type="entry name" value="LARGE RIBOSOMAL SUBUNIT PROTEIN UL4M"/>
    <property type="match status" value="1"/>
</dbReference>
<evidence type="ECO:0000256" key="5">
    <source>
        <dbReference type="HAMAP-Rule" id="MF_01328"/>
    </source>
</evidence>
<dbReference type="GO" id="GO:0019843">
    <property type="term" value="F:rRNA binding"/>
    <property type="evidence" value="ECO:0007669"/>
    <property type="project" value="UniProtKB-UniRule"/>
</dbReference>
<accession>A0A4U2ZA88</accession>
<dbReference type="GO" id="GO:0005840">
    <property type="term" value="C:ribosome"/>
    <property type="evidence" value="ECO:0007669"/>
    <property type="project" value="UniProtKB-KW"/>
</dbReference>
<keyword evidence="8" id="KW-1185">Reference proteome</keyword>
<protein>
    <recommendedName>
        <fullName evidence="4 5">Large ribosomal subunit protein uL4</fullName>
    </recommendedName>
</protein>
<proteinExistence type="inferred from homology"/>
<name>A0A4U2ZA88_9BACT</name>
<organism evidence="7 8">
    <name type="scientific">Sulfurimonas crateris</name>
    <dbReference type="NCBI Taxonomy" id="2574727"/>
    <lineage>
        <taxon>Bacteria</taxon>
        <taxon>Pseudomonadati</taxon>
        <taxon>Campylobacterota</taxon>
        <taxon>Epsilonproteobacteria</taxon>
        <taxon>Campylobacterales</taxon>
        <taxon>Sulfurimonadaceae</taxon>
        <taxon>Sulfurimonas</taxon>
    </lineage>
</organism>
<dbReference type="Proteomes" id="UP000309561">
    <property type="component" value="Unassembled WGS sequence"/>
</dbReference>
<feature type="region of interest" description="Disordered" evidence="6">
    <location>
        <begin position="47"/>
        <end position="78"/>
    </location>
</feature>
<dbReference type="GO" id="GO:0006412">
    <property type="term" value="P:translation"/>
    <property type="evidence" value="ECO:0007669"/>
    <property type="project" value="UniProtKB-UniRule"/>
</dbReference>
<keyword evidence="5" id="KW-0694">RNA-binding</keyword>
<comment type="subunit">
    <text evidence="5">Part of the 50S ribosomal subunit.</text>
</comment>
<dbReference type="PANTHER" id="PTHR10746">
    <property type="entry name" value="50S RIBOSOMAL PROTEIN L4"/>
    <property type="match status" value="1"/>
</dbReference>
<dbReference type="Gene3D" id="3.40.1370.10">
    <property type="match status" value="1"/>
</dbReference>
<evidence type="ECO:0000313" key="7">
    <source>
        <dbReference type="EMBL" id="TKI71084.1"/>
    </source>
</evidence>
<dbReference type="InterPro" id="IPR002136">
    <property type="entry name" value="Ribosomal_uL4"/>
</dbReference>
<dbReference type="InterPro" id="IPR023574">
    <property type="entry name" value="Ribosomal_uL4_dom_sf"/>
</dbReference>
<comment type="function">
    <text evidence="5">One of the primary rRNA binding proteins, this protein initially binds near the 5'-end of the 23S rRNA. It is important during the early stages of 50S assembly. It makes multiple contacts with different domains of the 23S rRNA in the assembled 50S subunit and ribosome.</text>
</comment>
<dbReference type="NCBIfam" id="TIGR03953">
    <property type="entry name" value="rplD_bact"/>
    <property type="match status" value="1"/>
</dbReference>
<dbReference type="GO" id="GO:0003735">
    <property type="term" value="F:structural constituent of ribosome"/>
    <property type="evidence" value="ECO:0007669"/>
    <property type="project" value="InterPro"/>
</dbReference>
<dbReference type="EMBL" id="SZPX01000001">
    <property type="protein sequence ID" value="TKI71084.1"/>
    <property type="molecule type" value="Genomic_DNA"/>
</dbReference>
<reference evidence="7 8" key="1">
    <citation type="submission" date="2019-04" db="EMBL/GenBank/DDBJ databases">
        <title>Sulfurimonas crateris sp. nov. a facultative anaerobic sulfur-oxidizing chemolithautotrophic bacterium isolated from a terrestrial mud vulcano.</title>
        <authorList>
            <person name="Ratnikova N.M."/>
            <person name="Slobodkin A.I."/>
            <person name="Merkel A.Y."/>
            <person name="Novikov A."/>
            <person name="Bonch-Osmolovskaya E.A."/>
            <person name="Slobodkina G.B."/>
        </authorList>
    </citation>
    <scope>NUCLEOTIDE SEQUENCE [LARGE SCALE GENOMIC DNA]</scope>
    <source>
        <strain evidence="7 8">SN118</strain>
    </source>
</reference>
<evidence type="ECO:0000256" key="4">
    <source>
        <dbReference type="ARBA" id="ARBA00035244"/>
    </source>
</evidence>
<dbReference type="Pfam" id="PF00573">
    <property type="entry name" value="Ribosomal_L4"/>
    <property type="match status" value="1"/>
</dbReference>
<evidence type="ECO:0000256" key="1">
    <source>
        <dbReference type="ARBA" id="ARBA00010528"/>
    </source>
</evidence>
<comment type="function">
    <text evidence="5">Forms part of the polypeptide exit tunnel.</text>
</comment>
<dbReference type="InterPro" id="IPR013005">
    <property type="entry name" value="Ribosomal_uL4-like"/>
</dbReference>
<evidence type="ECO:0000313" key="8">
    <source>
        <dbReference type="Proteomes" id="UP000309561"/>
    </source>
</evidence>